<sequence length="45" mass="4824">MPKSVTLRRTAGRSPSFKIPNLIRGSAFSAKQLKLASGSNSDLFS</sequence>
<keyword evidence="2" id="KW-1185">Reference proteome</keyword>
<organism evidence="1 2">
    <name type="scientific">Microscilla marina ATCC 23134</name>
    <dbReference type="NCBI Taxonomy" id="313606"/>
    <lineage>
        <taxon>Bacteria</taxon>
        <taxon>Pseudomonadati</taxon>
        <taxon>Bacteroidota</taxon>
        <taxon>Cytophagia</taxon>
        <taxon>Cytophagales</taxon>
        <taxon>Microscillaceae</taxon>
        <taxon>Microscilla</taxon>
    </lineage>
</organism>
<reference evidence="1 2" key="1">
    <citation type="submission" date="2007-01" db="EMBL/GenBank/DDBJ databases">
        <authorList>
            <person name="Haygood M."/>
            <person name="Podell S."/>
            <person name="Anderson C."/>
            <person name="Hopkinson B."/>
            <person name="Roe K."/>
            <person name="Barbeau K."/>
            <person name="Gaasterland T."/>
            <person name="Ferriera S."/>
            <person name="Johnson J."/>
            <person name="Kravitz S."/>
            <person name="Beeson K."/>
            <person name="Sutton G."/>
            <person name="Rogers Y.-H."/>
            <person name="Friedman R."/>
            <person name="Frazier M."/>
            <person name="Venter J.C."/>
        </authorList>
    </citation>
    <scope>NUCLEOTIDE SEQUENCE [LARGE SCALE GENOMIC DNA]</scope>
    <source>
        <strain evidence="1 2">ATCC 23134</strain>
    </source>
</reference>
<protein>
    <submittedName>
        <fullName evidence="1">Uncharacterized protein</fullName>
    </submittedName>
</protein>
<dbReference type="Proteomes" id="UP000004095">
    <property type="component" value="Unassembled WGS sequence"/>
</dbReference>
<name>A1ZVU7_MICM2</name>
<evidence type="ECO:0000313" key="1">
    <source>
        <dbReference type="EMBL" id="EAY25524.1"/>
    </source>
</evidence>
<gene>
    <name evidence="1" type="ORF">M23134_06223</name>
</gene>
<evidence type="ECO:0000313" key="2">
    <source>
        <dbReference type="Proteomes" id="UP000004095"/>
    </source>
</evidence>
<accession>A1ZVU7</accession>
<dbReference type="EMBL" id="AAWS01000047">
    <property type="protein sequence ID" value="EAY25524.1"/>
    <property type="molecule type" value="Genomic_DNA"/>
</dbReference>
<proteinExistence type="predicted"/>
<dbReference type="AlphaFoldDB" id="A1ZVU7"/>
<comment type="caution">
    <text evidence="1">The sequence shown here is derived from an EMBL/GenBank/DDBJ whole genome shotgun (WGS) entry which is preliminary data.</text>
</comment>